<dbReference type="EMBL" id="PVMZ01000005">
    <property type="protein sequence ID" value="PRX22194.1"/>
    <property type="molecule type" value="Genomic_DNA"/>
</dbReference>
<proteinExistence type="predicted"/>
<protein>
    <submittedName>
        <fullName evidence="1">Bacteriocin resistance YdeI/OmpD-like protein</fullName>
    </submittedName>
</protein>
<keyword evidence="2" id="KW-1185">Reference proteome</keyword>
<evidence type="ECO:0000313" key="2">
    <source>
        <dbReference type="Proteomes" id="UP000239415"/>
    </source>
</evidence>
<dbReference type="Pfam" id="PF13376">
    <property type="entry name" value="OmdA"/>
    <property type="match status" value="1"/>
</dbReference>
<organism evidence="1 2">
    <name type="scientific">Actinoplanes italicus</name>
    <dbReference type="NCBI Taxonomy" id="113567"/>
    <lineage>
        <taxon>Bacteria</taxon>
        <taxon>Bacillati</taxon>
        <taxon>Actinomycetota</taxon>
        <taxon>Actinomycetes</taxon>
        <taxon>Micromonosporales</taxon>
        <taxon>Micromonosporaceae</taxon>
        <taxon>Actinoplanes</taxon>
    </lineage>
</organism>
<sequence>MDRMAGAAELSHRTVDRFVQDVLAAELDRYDAAFPLPAPAQDVQQALDANPAAAEFFATISRTNHAAILNRIDEAKRPATRARRIEQAIAMLLEGRTPYRD</sequence>
<accession>A0A2T0KFR3</accession>
<evidence type="ECO:0000313" key="1">
    <source>
        <dbReference type="EMBL" id="PRX22194.1"/>
    </source>
</evidence>
<name>A0A2T0KFR3_9ACTN</name>
<dbReference type="Proteomes" id="UP000239415">
    <property type="component" value="Unassembled WGS sequence"/>
</dbReference>
<reference evidence="1 2" key="1">
    <citation type="submission" date="2018-03" db="EMBL/GenBank/DDBJ databases">
        <title>Genomic Encyclopedia of Archaeal and Bacterial Type Strains, Phase II (KMG-II): from individual species to whole genera.</title>
        <authorList>
            <person name="Goeker M."/>
        </authorList>
    </citation>
    <scope>NUCLEOTIDE SEQUENCE [LARGE SCALE GENOMIC DNA]</scope>
    <source>
        <strain evidence="1 2">DSM 43146</strain>
    </source>
</reference>
<comment type="caution">
    <text evidence="1">The sequence shown here is derived from an EMBL/GenBank/DDBJ whole genome shotgun (WGS) entry which is preliminary data.</text>
</comment>
<dbReference type="AlphaFoldDB" id="A0A2T0KFR3"/>
<gene>
    <name evidence="1" type="ORF">CLV67_105371</name>
</gene>